<dbReference type="SUPFAM" id="SSF74653">
    <property type="entry name" value="TolA/TonB C-terminal domain"/>
    <property type="match status" value="1"/>
</dbReference>
<evidence type="ECO:0000256" key="11">
    <source>
        <dbReference type="SAM" id="MobiDB-lite"/>
    </source>
</evidence>
<keyword evidence="8 10" id="KW-1133">Transmembrane helix</keyword>
<evidence type="ECO:0000256" key="10">
    <source>
        <dbReference type="RuleBase" id="RU362123"/>
    </source>
</evidence>
<dbReference type="GO" id="GO:0015891">
    <property type="term" value="P:siderophore transport"/>
    <property type="evidence" value="ECO:0007669"/>
    <property type="project" value="InterPro"/>
</dbReference>
<dbReference type="InterPro" id="IPR051045">
    <property type="entry name" value="TonB-dependent_transducer"/>
</dbReference>
<comment type="subcellular location">
    <subcellularLocation>
        <location evidence="1 10">Cell inner membrane</location>
        <topology evidence="1 10">Single-pass membrane protein</topology>
        <orientation evidence="1 10">Periplasmic side</orientation>
    </subcellularLocation>
</comment>
<proteinExistence type="inferred from homology"/>
<dbReference type="PROSITE" id="PS52015">
    <property type="entry name" value="TONB_CTD"/>
    <property type="match status" value="1"/>
</dbReference>
<name>A0A0H2ZKD4_PSEAB</name>
<dbReference type="GO" id="GO:0098797">
    <property type="term" value="C:plasma membrane protein complex"/>
    <property type="evidence" value="ECO:0007669"/>
    <property type="project" value="TreeGrafter"/>
</dbReference>
<evidence type="ECO:0000313" key="13">
    <source>
        <dbReference type="EMBL" id="ABJ15152.1"/>
    </source>
</evidence>
<feature type="domain" description="TonB C-terminal" evidence="12">
    <location>
        <begin position="180"/>
        <end position="270"/>
    </location>
</feature>
<dbReference type="GO" id="GO:0055085">
    <property type="term" value="P:transmembrane transport"/>
    <property type="evidence" value="ECO:0007669"/>
    <property type="project" value="InterPro"/>
</dbReference>
<keyword evidence="5 10" id="KW-0997">Cell inner membrane</keyword>
<dbReference type="InterPro" id="IPR003538">
    <property type="entry name" value="TonB"/>
</dbReference>
<dbReference type="SMR" id="A0A0H2ZKD4"/>
<dbReference type="GO" id="GO:0030288">
    <property type="term" value="C:outer membrane-bounded periplasmic space"/>
    <property type="evidence" value="ECO:0007669"/>
    <property type="project" value="InterPro"/>
</dbReference>
<feature type="compositionally biased region" description="Pro residues" evidence="11">
    <location>
        <begin position="94"/>
        <end position="118"/>
    </location>
</feature>
<keyword evidence="9 10" id="KW-0472">Membrane</keyword>
<dbReference type="BioCyc" id="PAER208963:G1G74-205-MONOMER"/>
<keyword evidence="6 10" id="KW-0812">Transmembrane</keyword>
<reference evidence="13 14" key="1">
    <citation type="journal article" date="2006" name="Genome Biol.">
        <title>Genomic analysis reveals that Pseudomonas aeruginosa virulence is combinatorial.</title>
        <authorList>
            <person name="Lee D.G."/>
            <person name="Urbach J.M."/>
            <person name="Wu G."/>
            <person name="Liberati N.T."/>
            <person name="Feinbaum R.L."/>
            <person name="Miyata S."/>
            <person name="Diggins L.T."/>
            <person name="He J."/>
            <person name="Saucier M."/>
            <person name="Deziel E."/>
            <person name="Friedman L."/>
            <person name="Li L."/>
            <person name="Grills G."/>
            <person name="Montgomery K."/>
            <person name="Kucherlapati R."/>
            <person name="Rahme L.G."/>
            <person name="Ausubel F.M."/>
        </authorList>
    </citation>
    <scope>NUCLEOTIDE SEQUENCE [LARGE SCALE GENOMIC DNA]</scope>
    <source>
        <strain evidence="13 14">UCBPP-PA14</strain>
    </source>
</reference>
<organism evidence="13 14">
    <name type="scientific">Pseudomonas aeruginosa (strain UCBPP-PA14)</name>
    <dbReference type="NCBI Taxonomy" id="208963"/>
    <lineage>
        <taxon>Bacteria</taxon>
        <taxon>Pseudomonadati</taxon>
        <taxon>Pseudomonadota</taxon>
        <taxon>Gammaproteobacteria</taxon>
        <taxon>Pseudomonadales</taxon>
        <taxon>Pseudomonadaceae</taxon>
        <taxon>Pseudomonas</taxon>
    </lineage>
</organism>
<evidence type="ECO:0000256" key="2">
    <source>
        <dbReference type="ARBA" id="ARBA00006555"/>
    </source>
</evidence>
<dbReference type="RefSeq" id="WP_003117234.1">
    <property type="nucleotide sequence ID" value="NC_008463.1"/>
</dbReference>
<dbReference type="KEGG" id="pau:PA14_02490"/>
<evidence type="ECO:0000256" key="4">
    <source>
        <dbReference type="ARBA" id="ARBA00022475"/>
    </source>
</evidence>
<evidence type="ECO:0000256" key="3">
    <source>
        <dbReference type="ARBA" id="ARBA00022448"/>
    </source>
</evidence>
<feature type="compositionally biased region" description="Basic residues" evidence="11">
    <location>
        <begin position="133"/>
        <end position="143"/>
    </location>
</feature>
<keyword evidence="3 10" id="KW-0813">Transport</keyword>
<evidence type="ECO:0000313" key="14">
    <source>
        <dbReference type="Proteomes" id="UP000000653"/>
    </source>
</evidence>
<evidence type="ECO:0000256" key="5">
    <source>
        <dbReference type="ARBA" id="ARBA00022519"/>
    </source>
</evidence>
<evidence type="ECO:0000259" key="12">
    <source>
        <dbReference type="PROSITE" id="PS52015"/>
    </source>
</evidence>
<protein>
    <recommendedName>
        <fullName evidence="10">Protein TonB</fullName>
    </recommendedName>
</protein>
<dbReference type="Gene3D" id="3.30.1150.10">
    <property type="match status" value="1"/>
</dbReference>
<evidence type="ECO:0000256" key="9">
    <source>
        <dbReference type="ARBA" id="ARBA00023136"/>
    </source>
</evidence>
<comment type="function">
    <text evidence="10">Interacts with outer membrane receptor proteins that carry out high-affinity binding and energy dependent uptake into the periplasmic space of specific substrates. It could act to transduce energy from the cytoplasmic membrane to specific energy-requiring processes in the outer membrane, resulting in the release into the periplasm of ligands bound by these outer membrane proteins.</text>
</comment>
<evidence type="ECO:0000256" key="6">
    <source>
        <dbReference type="ARBA" id="ARBA00022692"/>
    </source>
</evidence>
<dbReference type="AlphaFoldDB" id="A0A0H2ZKD4"/>
<dbReference type="PANTHER" id="PTHR33446">
    <property type="entry name" value="PROTEIN TONB-RELATED"/>
    <property type="match status" value="1"/>
</dbReference>
<keyword evidence="10" id="KW-0735">Signal-anchor</keyword>
<dbReference type="GO" id="GO:0015031">
    <property type="term" value="P:protein transport"/>
    <property type="evidence" value="ECO:0007669"/>
    <property type="project" value="UniProtKB-UniRule"/>
</dbReference>
<feature type="compositionally biased region" description="Pro residues" evidence="11">
    <location>
        <begin position="144"/>
        <end position="180"/>
    </location>
</feature>
<keyword evidence="7 10" id="KW-0653">Protein transport</keyword>
<feature type="transmembrane region" description="Helical" evidence="10">
    <location>
        <begin position="52"/>
        <end position="70"/>
    </location>
</feature>
<dbReference type="EMBL" id="CP000438">
    <property type="protein sequence ID" value="ABJ15152.1"/>
    <property type="molecule type" value="Genomic_DNA"/>
</dbReference>
<sequence length="270" mass="28821">MATPQPVDARTQPWRETPGGDLVALGRPVRQALHLVRHNPAQGRVLSRRETILLVLFALTLHGAVIHWLSQQRTPALPEVPPQVPPMTIEFTAPAPPVVEPPPPEPLPPVVEEPPPPVVDENAVKPPPPKPVPKPKPKPKPQPRPKPAPKAVEPAPPAPPQPAAPPAPPAPAAAPAPLTPPSANAGYLHNPAPEYPALAMRRGWEGTVLLRVHVLASGSPSEIQVQKSSGREALDQAAVKAVKRWSFVPAKRGDKAEDGWVSVPIDFKLN</sequence>
<dbReference type="InterPro" id="IPR006260">
    <property type="entry name" value="TonB/TolA_C"/>
</dbReference>
<dbReference type="Proteomes" id="UP000000653">
    <property type="component" value="Chromosome"/>
</dbReference>
<accession>A0A0H2ZKD4</accession>
<evidence type="ECO:0000256" key="8">
    <source>
        <dbReference type="ARBA" id="ARBA00022989"/>
    </source>
</evidence>
<dbReference type="Pfam" id="PF03544">
    <property type="entry name" value="TonB_C"/>
    <property type="match status" value="1"/>
</dbReference>
<dbReference type="NCBIfam" id="TIGR01352">
    <property type="entry name" value="tonB_Cterm"/>
    <property type="match status" value="1"/>
</dbReference>
<evidence type="ECO:0000256" key="7">
    <source>
        <dbReference type="ARBA" id="ARBA00022927"/>
    </source>
</evidence>
<comment type="similarity">
    <text evidence="2 10">Belongs to the TonB family.</text>
</comment>
<dbReference type="PRINTS" id="PR01374">
    <property type="entry name" value="TONBPROTEIN"/>
</dbReference>
<evidence type="ECO:0000256" key="1">
    <source>
        <dbReference type="ARBA" id="ARBA00004383"/>
    </source>
</evidence>
<dbReference type="PANTHER" id="PTHR33446:SF2">
    <property type="entry name" value="PROTEIN TONB"/>
    <property type="match status" value="1"/>
</dbReference>
<keyword evidence="4 10" id="KW-1003">Cell membrane</keyword>
<dbReference type="InterPro" id="IPR037682">
    <property type="entry name" value="TonB_C"/>
</dbReference>
<dbReference type="HOGENOM" id="CLU_076057_2_0_6"/>
<dbReference type="GO" id="GO:0031992">
    <property type="term" value="F:energy transducer activity"/>
    <property type="evidence" value="ECO:0007669"/>
    <property type="project" value="InterPro"/>
</dbReference>
<gene>
    <name evidence="13" type="primary">tonB2</name>
    <name evidence="13" type="ordered locus">PA14_02490</name>
</gene>
<feature type="region of interest" description="Disordered" evidence="11">
    <location>
        <begin position="80"/>
        <end position="187"/>
    </location>
</feature>
<dbReference type="FunFam" id="3.30.1150.10:FF:000005">
    <property type="entry name" value="Protein TonB"/>
    <property type="match status" value="1"/>
</dbReference>